<dbReference type="RefSeq" id="WP_143089753.1">
    <property type="nucleotide sequence ID" value="NZ_FOXB01000077.1"/>
</dbReference>
<gene>
    <name evidence="1" type="ORF">SAMN05216234_1774</name>
</gene>
<dbReference type="Proteomes" id="UP000199227">
    <property type="component" value="Unassembled WGS sequence"/>
</dbReference>
<dbReference type="OrthoDB" id="11791at2"/>
<sequence length="63" mass="7321">MKVKVYSSLNLSLKPALKNIKNKIKKDFENINFLLFSIHPEYSCDVNESIQEVFGKINYAAFH</sequence>
<evidence type="ECO:0000313" key="2">
    <source>
        <dbReference type="Proteomes" id="UP000199227"/>
    </source>
</evidence>
<feature type="non-terminal residue" evidence="1">
    <location>
        <position position="63"/>
    </location>
</feature>
<keyword evidence="2" id="KW-1185">Reference proteome</keyword>
<evidence type="ECO:0000313" key="1">
    <source>
        <dbReference type="EMBL" id="SFQ00509.1"/>
    </source>
</evidence>
<proteinExistence type="predicted"/>
<organism evidence="1 2">
    <name type="scientific">Hydrogenimonas thermophila</name>
    <dbReference type="NCBI Taxonomy" id="223786"/>
    <lineage>
        <taxon>Bacteria</taxon>
        <taxon>Pseudomonadati</taxon>
        <taxon>Campylobacterota</taxon>
        <taxon>Epsilonproteobacteria</taxon>
        <taxon>Campylobacterales</taxon>
        <taxon>Hydrogenimonadaceae</taxon>
        <taxon>Hydrogenimonas</taxon>
    </lineage>
</organism>
<protein>
    <submittedName>
        <fullName evidence="1">Uncharacterized protein</fullName>
    </submittedName>
</protein>
<accession>A0A1I5UZ53</accession>
<dbReference type="EMBL" id="FOXB01000077">
    <property type="protein sequence ID" value="SFQ00509.1"/>
    <property type="molecule type" value="Genomic_DNA"/>
</dbReference>
<reference evidence="1 2" key="1">
    <citation type="submission" date="2016-10" db="EMBL/GenBank/DDBJ databases">
        <authorList>
            <person name="de Groot N.N."/>
        </authorList>
    </citation>
    <scope>NUCLEOTIDE SEQUENCE [LARGE SCALE GENOMIC DNA]</scope>
    <source>
        <strain evidence="1 2">EP1-55-1</strain>
    </source>
</reference>
<dbReference type="AlphaFoldDB" id="A0A1I5UZ53"/>
<name>A0A1I5UZ53_9BACT</name>